<dbReference type="Pfam" id="PF25000">
    <property type="entry name" value="DUF7779"/>
    <property type="match status" value="1"/>
</dbReference>
<dbReference type="InterPro" id="IPR027417">
    <property type="entry name" value="P-loop_NTPase"/>
</dbReference>
<dbReference type="SUPFAM" id="SSF53474">
    <property type="entry name" value="alpha/beta-Hydrolases"/>
    <property type="match status" value="1"/>
</dbReference>
<dbReference type="Pfam" id="PF13424">
    <property type="entry name" value="TPR_12"/>
    <property type="match status" value="2"/>
</dbReference>
<dbReference type="SUPFAM" id="SSF52540">
    <property type="entry name" value="P-loop containing nucleoside triphosphate hydrolases"/>
    <property type="match status" value="1"/>
</dbReference>
<dbReference type="PANTHER" id="PTHR46082">
    <property type="entry name" value="ATP/GTP-BINDING PROTEIN-RELATED"/>
    <property type="match status" value="1"/>
</dbReference>
<dbReference type="SMART" id="SM00028">
    <property type="entry name" value="TPR"/>
    <property type="match status" value="4"/>
</dbReference>
<dbReference type="Pfam" id="PF00931">
    <property type="entry name" value="NB-ARC"/>
    <property type="match status" value="1"/>
</dbReference>
<dbReference type="Gene3D" id="3.40.50.300">
    <property type="entry name" value="P-loop containing nucleotide triphosphate hydrolases"/>
    <property type="match status" value="1"/>
</dbReference>
<dbReference type="InterPro" id="IPR019734">
    <property type="entry name" value="TPR_rpt"/>
</dbReference>
<proteinExistence type="predicted"/>
<dbReference type="InterPro" id="IPR029058">
    <property type="entry name" value="AB_hydrolase_fold"/>
</dbReference>
<evidence type="ECO:0000259" key="1">
    <source>
        <dbReference type="Pfam" id="PF00931"/>
    </source>
</evidence>
<evidence type="ECO:0008006" key="5">
    <source>
        <dbReference type="Google" id="ProtNLM"/>
    </source>
</evidence>
<sequence length="947" mass="105392">MDEDLFYRAVLGFSVYFARGTCGVFGGSATLSAGADQAPPKLELDSSGLILVGFQHQLNEYNSAYTNDREPLHKAETTIIFVHGLRGHPRKTWEAAPATSRECSNDAVRDHTGWFPWFRRLATGSPSTSIEQVSVPSSSPSKVFWPEQYLASDIPQTIVWTYGYNADVIGGLFQANNQNSISQHGRDLSVKLERDIENGKPIVFVAHGLGGIIVKDAIRRSEKCRELTKFIVFLGTPHRGSAYAGWAQIASNLARLALQDSNKQILETLQVNNEVLDNIHEEFKTIVFKGGMKIHSFQEARGISGMKGLAEKPGTLTNITLLASDALFMVPFSRDDSFVGREDIIEKMSEERKQRDLRNQTRLALVGLGGVGKSQIAIEYAYRLQEAEPQTAVVWIHASSAARFKQVYGDIADRIQLPGRENPKADILQLVCTWLSDRKNGKWLMILDNVDDNDVFFAVNEDTVGTTQMSDITNRSRPLESLLPQTPNGTILITSRNTTAAFNLVGTHGSTIQVEAMDEEDALTLLRARVPFSESDEADAKALVQALERIPLAITHAAAYIKTRAATTTMSSYLELFRESEANQVRLLGNNYLKDLRRDYSIRHAVIATWQISFTQIQKTEQSAADLLALMSMFDRQGIPRSLLQKNTSQLDFEDALAPLLGFSLVRAEIGKQSFEMHRLVQLSMRKWLEAEQQLSKWRKESITVLAAAFPSGSYETWVDRRVLFPHAREVISHAVEEMEKILGPEHLGTLLSVNGLGAVLQSQDTLCSVNSLGRALWSQGKYKEAEAMHRRALEGREKVLGLEHLNTLYSVSSLGVVLWSQGKYKEAEAMHRRALEGKEKVLGLEHLDTLQSINSLGGVLQSQDKYKEAEAMHRRALKEGEKVLGPEHLNTLCSVSSLGVVLQSQGKYKEAEAVHQRALKEREKVLGLEHPDTLNSISSLGAVLRF</sequence>
<dbReference type="PANTHER" id="PTHR46082:SF6">
    <property type="entry name" value="AAA+ ATPASE DOMAIN-CONTAINING PROTEIN-RELATED"/>
    <property type="match status" value="1"/>
</dbReference>
<protein>
    <recommendedName>
        <fullName evidence="5">NB-ARC domain-containing protein</fullName>
    </recommendedName>
</protein>
<dbReference type="OrthoDB" id="1658288at2759"/>
<accession>A0A8E2ETW4</accession>
<feature type="domain" description="DUF7779" evidence="2">
    <location>
        <begin position="616"/>
        <end position="693"/>
    </location>
</feature>
<organism evidence="3 4">
    <name type="scientific">Glonium stellatum</name>
    <dbReference type="NCBI Taxonomy" id="574774"/>
    <lineage>
        <taxon>Eukaryota</taxon>
        <taxon>Fungi</taxon>
        <taxon>Dikarya</taxon>
        <taxon>Ascomycota</taxon>
        <taxon>Pezizomycotina</taxon>
        <taxon>Dothideomycetes</taxon>
        <taxon>Pleosporomycetidae</taxon>
        <taxon>Gloniales</taxon>
        <taxon>Gloniaceae</taxon>
        <taxon>Glonium</taxon>
    </lineage>
</organism>
<dbReference type="Gene3D" id="3.40.50.1820">
    <property type="entry name" value="alpha/beta hydrolase"/>
    <property type="match status" value="1"/>
</dbReference>
<dbReference type="SUPFAM" id="SSF48452">
    <property type="entry name" value="TPR-like"/>
    <property type="match status" value="1"/>
</dbReference>
<feature type="domain" description="NB-ARC" evidence="1">
    <location>
        <begin position="356"/>
        <end position="530"/>
    </location>
</feature>
<dbReference type="InterPro" id="IPR053137">
    <property type="entry name" value="NLR-like"/>
</dbReference>
<dbReference type="Gene3D" id="1.25.40.10">
    <property type="entry name" value="Tetratricopeptide repeat domain"/>
    <property type="match status" value="1"/>
</dbReference>
<keyword evidence="4" id="KW-1185">Reference proteome</keyword>
<dbReference type="InterPro" id="IPR002182">
    <property type="entry name" value="NB-ARC"/>
</dbReference>
<evidence type="ECO:0000259" key="2">
    <source>
        <dbReference type="Pfam" id="PF25000"/>
    </source>
</evidence>
<gene>
    <name evidence="3" type="ORF">AOQ84DRAFT_441863</name>
</gene>
<dbReference type="GO" id="GO:0043531">
    <property type="term" value="F:ADP binding"/>
    <property type="evidence" value="ECO:0007669"/>
    <property type="project" value="InterPro"/>
</dbReference>
<evidence type="ECO:0000313" key="3">
    <source>
        <dbReference type="EMBL" id="OCL04801.1"/>
    </source>
</evidence>
<reference evidence="3 4" key="1">
    <citation type="journal article" date="2016" name="Nat. Commun.">
        <title>Ectomycorrhizal ecology is imprinted in the genome of the dominant symbiotic fungus Cenococcum geophilum.</title>
        <authorList>
            <consortium name="DOE Joint Genome Institute"/>
            <person name="Peter M."/>
            <person name="Kohler A."/>
            <person name="Ohm R.A."/>
            <person name="Kuo A."/>
            <person name="Krutzmann J."/>
            <person name="Morin E."/>
            <person name="Arend M."/>
            <person name="Barry K.W."/>
            <person name="Binder M."/>
            <person name="Choi C."/>
            <person name="Clum A."/>
            <person name="Copeland A."/>
            <person name="Grisel N."/>
            <person name="Haridas S."/>
            <person name="Kipfer T."/>
            <person name="LaButti K."/>
            <person name="Lindquist E."/>
            <person name="Lipzen A."/>
            <person name="Maire R."/>
            <person name="Meier B."/>
            <person name="Mihaltcheva S."/>
            <person name="Molinier V."/>
            <person name="Murat C."/>
            <person name="Poggeler S."/>
            <person name="Quandt C.A."/>
            <person name="Sperisen C."/>
            <person name="Tritt A."/>
            <person name="Tisserant E."/>
            <person name="Crous P.W."/>
            <person name="Henrissat B."/>
            <person name="Nehls U."/>
            <person name="Egli S."/>
            <person name="Spatafora J.W."/>
            <person name="Grigoriev I.V."/>
            <person name="Martin F.M."/>
        </authorList>
    </citation>
    <scope>NUCLEOTIDE SEQUENCE [LARGE SCALE GENOMIC DNA]</scope>
    <source>
        <strain evidence="3 4">CBS 207.34</strain>
    </source>
</reference>
<name>A0A8E2ETW4_9PEZI</name>
<dbReference type="EMBL" id="KV750431">
    <property type="protein sequence ID" value="OCL04801.1"/>
    <property type="molecule type" value="Genomic_DNA"/>
</dbReference>
<dbReference type="AlphaFoldDB" id="A0A8E2ETW4"/>
<dbReference type="InterPro" id="IPR011990">
    <property type="entry name" value="TPR-like_helical_dom_sf"/>
</dbReference>
<evidence type="ECO:0000313" key="4">
    <source>
        <dbReference type="Proteomes" id="UP000250140"/>
    </source>
</evidence>
<dbReference type="InterPro" id="IPR056681">
    <property type="entry name" value="DUF7779"/>
</dbReference>
<dbReference type="Proteomes" id="UP000250140">
    <property type="component" value="Unassembled WGS sequence"/>
</dbReference>